<dbReference type="SUPFAM" id="SSF51004">
    <property type="entry name" value="C-terminal (heme d1) domain of cytochrome cd1-nitrite reductase"/>
    <property type="match status" value="1"/>
</dbReference>
<evidence type="ECO:0000256" key="1">
    <source>
        <dbReference type="SAM" id="SignalP"/>
    </source>
</evidence>
<dbReference type="InterPro" id="IPR013211">
    <property type="entry name" value="LVIVD"/>
</dbReference>
<dbReference type="Gene3D" id="2.60.40.1120">
    <property type="entry name" value="Carboxypeptidase-like, regulatory domain"/>
    <property type="match status" value="1"/>
</dbReference>
<gene>
    <name evidence="2" type="ORF">FRY97_17135</name>
</gene>
<dbReference type="AlphaFoldDB" id="A0A5C6RIS3"/>
<feature type="signal peptide" evidence="1">
    <location>
        <begin position="1"/>
        <end position="19"/>
    </location>
</feature>
<reference evidence="2 3" key="1">
    <citation type="submission" date="2019-08" db="EMBL/GenBank/DDBJ databases">
        <title>Genome of Phaeodactylibacter luteus.</title>
        <authorList>
            <person name="Bowman J.P."/>
        </authorList>
    </citation>
    <scope>NUCLEOTIDE SEQUENCE [LARGE SCALE GENOMIC DNA]</scope>
    <source>
        <strain evidence="2 3">KCTC 42180</strain>
    </source>
</reference>
<dbReference type="EMBL" id="VOOR01000044">
    <property type="protein sequence ID" value="TXB61825.1"/>
    <property type="molecule type" value="Genomic_DNA"/>
</dbReference>
<dbReference type="InterPro" id="IPR015943">
    <property type="entry name" value="WD40/YVTN_repeat-like_dom_sf"/>
</dbReference>
<protein>
    <submittedName>
        <fullName evidence="2">Choice-of-anchor B family protein</fullName>
    </submittedName>
</protein>
<dbReference type="PANTHER" id="PTHR38787:SF3">
    <property type="entry name" value="REGULATORY P DOMAIN-CONTAINING PROTEIN"/>
    <property type="match status" value="1"/>
</dbReference>
<evidence type="ECO:0000313" key="3">
    <source>
        <dbReference type="Proteomes" id="UP000321580"/>
    </source>
</evidence>
<proteinExistence type="predicted"/>
<dbReference type="OrthoDB" id="9815940at2"/>
<dbReference type="InterPro" id="IPR011048">
    <property type="entry name" value="Haem_d1_sf"/>
</dbReference>
<dbReference type="Pfam" id="PF08309">
    <property type="entry name" value="LVIVD"/>
    <property type="match status" value="2"/>
</dbReference>
<feature type="chain" id="PRO_5022936065" evidence="1">
    <location>
        <begin position="20"/>
        <end position="529"/>
    </location>
</feature>
<comment type="caution">
    <text evidence="2">The sequence shown here is derived from an EMBL/GenBank/DDBJ whole genome shotgun (WGS) entry which is preliminary data.</text>
</comment>
<dbReference type="NCBIfam" id="TIGR04312">
    <property type="entry name" value="choice_anch_B"/>
    <property type="match status" value="1"/>
</dbReference>
<dbReference type="PANTHER" id="PTHR38787">
    <property type="entry name" value="REGULATORY P DOMAIN-CONTAINING PROTEIN"/>
    <property type="match status" value="1"/>
</dbReference>
<organism evidence="2 3">
    <name type="scientific">Phaeodactylibacter luteus</name>
    <dbReference type="NCBI Taxonomy" id="1564516"/>
    <lineage>
        <taxon>Bacteria</taxon>
        <taxon>Pseudomonadati</taxon>
        <taxon>Bacteroidota</taxon>
        <taxon>Saprospiria</taxon>
        <taxon>Saprospirales</taxon>
        <taxon>Haliscomenobacteraceae</taxon>
        <taxon>Phaeodactylibacter</taxon>
    </lineage>
</organism>
<dbReference type="InterPro" id="IPR027589">
    <property type="entry name" value="Choice_anch_B"/>
</dbReference>
<dbReference type="SUPFAM" id="SSF49464">
    <property type="entry name" value="Carboxypeptidase regulatory domain-like"/>
    <property type="match status" value="1"/>
</dbReference>
<name>A0A5C6RIS3_9BACT</name>
<dbReference type="GO" id="GO:0005576">
    <property type="term" value="C:extracellular region"/>
    <property type="evidence" value="ECO:0007669"/>
    <property type="project" value="TreeGrafter"/>
</dbReference>
<evidence type="ECO:0000313" key="2">
    <source>
        <dbReference type="EMBL" id="TXB61825.1"/>
    </source>
</evidence>
<dbReference type="Gene3D" id="2.130.10.10">
    <property type="entry name" value="YVTN repeat-like/Quinoprotein amine dehydrogenase"/>
    <property type="match status" value="1"/>
</dbReference>
<keyword evidence="1" id="KW-0732">Signal</keyword>
<dbReference type="RefSeq" id="WP_147168795.1">
    <property type="nucleotide sequence ID" value="NZ_VOOR01000044.1"/>
</dbReference>
<keyword evidence="3" id="KW-1185">Reference proteome</keyword>
<dbReference type="Proteomes" id="UP000321580">
    <property type="component" value="Unassembled WGS sequence"/>
</dbReference>
<sequence>MKPYCLFLALFFIGGTALAQPSLNVELLGQYNPEDGRASGSWGYAAPDGTEYAILGGQTGTYIIEIGPENELTQRGFIPGPPSNWREVTVVKGHAYVVTEGSALEHPGMQIIDLSPLPANPPVLSGVFNSYFVRAHIIQKDLFSEARDWVYVCGTTLTQGVHIIDVSNPDSPSQIGLYEPGYYIHDCHVRDTLLFAAAFYEGTIDVVSIADPANPELLYRLDDPSGNTHSVATTADMQYLFLANEQDGLIARIFDISDLNNPEPVATYTANLASLVHNPYIRGDFAYITHNTEGLRVVDLADPEVPVETGFYDTFDGPSGGFNGLWSACPYLPSGKIIGGNREDGLYLWSYNGARAGRYYGVVKDSLTEEPIANAVITLAGVPGQALLTGFNGEFSGGGLPGEITLSINKSGYLGKEAQISLMEGSSQEFEVLLTPVPSTVFKQDSPSELRIYPNPAADGQLYIDCPPGVFDRLVLYAADGQLLRSWAEAAIQQGALRLNGLPPGIYWVSAWGRKGGQPIVKSIVVSAP</sequence>
<dbReference type="InterPro" id="IPR008969">
    <property type="entry name" value="CarboxyPept-like_regulatory"/>
</dbReference>
<accession>A0A5C6RIS3</accession>